<organism evidence="1 2">
    <name type="scientific">Trichoderma longibrachiatum ATCC 18648</name>
    <dbReference type="NCBI Taxonomy" id="983965"/>
    <lineage>
        <taxon>Eukaryota</taxon>
        <taxon>Fungi</taxon>
        <taxon>Dikarya</taxon>
        <taxon>Ascomycota</taxon>
        <taxon>Pezizomycotina</taxon>
        <taxon>Sordariomycetes</taxon>
        <taxon>Hypocreomycetidae</taxon>
        <taxon>Hypocreales</taxon>
        <taxon>Hypocreaceae</taxon>
        <taxon>Trichoderma</taxon>
    </lineage>
</organism>
<name>A0A2T4BSC8_TRILO</name>
<dbReference type="EMBL" id="KZ679142">
    <property type="protein sequence ID" value="PTB72213.1"/>
    <property type="molecule type" value="Genomic_DNA"/>
</dbReference>
<proteinExistence type="predicted"/>
<dbReference type="Proteomes" id="UP000240760">
    <property type="component" value="Unassembled WGS sequence"/>
</dbReference>
<sequence length="196" mass="21871">MTVDLYKLTHLFDGFKSDSKFLQRRAHKDGRPGHQETGVADSSLCERFDGQYKTFESIENGRIDCESPRPAVRSVFASHPAMRTKSCGMPVEILYCFSWVFMKGRTYCRVLAEAAGSASLAGSLAMPVSWTSRYPQHRAISISVATTFGFAGTELVATTLRLSLSRAVKRPVAVLHMWCMQDPINVNIYLTLRQPA</sequence>
<keyword evidence="2" id="KW-1185">Reference proteome</keyword>
<dbReference type="AlphaFoldDB" id="A0A2T4BSC8"/>
<gene>
    <name evidence="1" type="ORF">M440DRAFT_1394895</name>
</gene>
<accession>A0A2T4BSC8</accession>
<evidence type="ECO:0000313" key="1">
    <source>
        <dbReference type="EMBL" id="PTB72213.1"/>
    </source>
</evidence>
<protein>
    <submittedName>
        <fullName evidence="1">Uncharacterized protein</fullName>
    </submittedName>
</protein>
<reference evidence="1 2" key="1">
    <citation type="submission" date="2016-07" db="EMBL/GenBank/DDBJ databases">
        <title>Multiple horizontal gene transfer events from other fungi enriched the ability of initially mycotrophic Trichoderma (Ascomycota) to feed on dead plant biomass.</title>
        <authorList>
            <consortium name="DOE Joint Genome Institute"/>
            <person name="Aerts A."/>
            <person name="Atanasova L."/>
            <person name="Chenthamara K."/>
            <person name="Zhang J."/>
            <person name="Grujic M."/>
            <person name="Henrissat B."/>
            <person name="Kuo A."/>
            <person name="Salamov A."/>
            <person name="Lipzen A."/>
            <person name="Labutti K."/>
            <person name="Barry K."/>
            <person name="Miao Y."/>
            <person name="Rahimi M.J."/>
            <person name="Shen Q."/>
            <person name="Grigoriev I.V."/>
            <person name="Kubicek C.P."/>
            <person name="Druzhinina I.S."/>
        </authorList>
    </citation>
    <scope>NUCLEOTIDE SEQUENCE [LARGE SCALE GENOMIC DNA]</scope>
    <source>
        <strain evidence="1 2">ATCC 18648</strain>
    </source>
</reference>
<evidence type="ECO:0000313" key="2">
    <source>
        <dbReference type="Proteomes" id="UP000240760"/>
    </source>
</evidence>